<dbReference type="Pfam" id="PF08281">
    <property type="entry name" value="Sigma70_r4_2"/>
    <property type="match status" value="1"/>
</dbReference>
<evidence type="ECO:0000256" key="4">
    <source>
        <dbReference type="ARBA" id="ARBA00023163"/>
    </source>
</evidence>
<feature type="domain" description="RNA polymerase sigma factor 70 region 4 type 2" evidence="6">
    <location>
        <begin position="116"/>
        <end position="167"/>
    </location>
</feature>
<proteinExistence type="inferred from homology"/>
<dbReference type="InterPro" id="IPR013325">
    <property type="entry name" value="RNA_pol_sigma_r2"/>
</dbReference>
<dbReference type="SUPFAM" id="SSF88946">
    <property type="entry name" value="Sigma2 domain of RNA polymerase sigma factors"/>
    <property type="match status" value="1"/>
</dbReference>
<protein>
    <submittedName>
        <fullName evidence="7">RNA polymerase sigma factor</fullName>
    </submittedName>
</protein>
<dbReference type="Gene3D" id="1.10.10.10">
    <property type="entry name" value="Winged helix-like DNA-binding domain superfamily/Winged helix DNA-binding domain"/>
    <property type="match status" value="1"/>
</dbReference>
<dbReference type="Pfam" id="PF04542">
    <property type="entry name" value="Sigma70_r2"/>
    <property type="match status" value="1"/>
</dbReference>
<dbReference type="InterPro" id="IPR013324">
    <property type="entry name" value="RNA_pol_sigma_r3/r4-like"/>
</dbReference>
<dbReference type="InterPro" id="IPR013249">
    <property type="entry name" value="RNA_pol_sigma70_r4_t2"/>
</dbReference>
<keyword evidence="3" id="KW-0731">Sigma factor</keyword>
<evidence type="ECO:0000256" key="3">
    <source>
        <dbReference type="ARBA" id="ARBA00023082"/>
    </source>
</evidence>
<evidence type="ECO:0000259" key="5">
    <source>
        <dbReference type="Pfam" id="PF04542"/>
    </source>
</evidence>
<comment type="similarity">
    <text evidence="1">Belongs to the sigma-70 factor family. ECF subfamily.</text>
</comment>
<dbReference type="Gene3D" id="1.10.1740.10">
    <property type="match status" value="1"/>
</dbReference>
<dbReference type="SUPFAM" id="SSF88659">
    <property type="entry name" value="Sigma3 and sigma4 domains of RNA polymerase sigma factors"/>
    <property type="match status" value="1"/>
</dbReference>
<keyword evidence="4" id="KW-0804">Transcription</keyword>
<evidence type="ECO:0000313" key="8">
    <source>
        <dbReference type="Proteomes" id="UP001595904"/>
    </source>
</evidence>
<dbReference type="InterPro" id="IPR036388">
    <property type="entry name" value="WH-like_DNA-bd_sf"/>
</dbReference>
<dbReference type="PANTHER" id="PTHR43133:SF63">
    <property type="entry name" value="RNA POLYMERASE SIGMA FACTOR FECI-RELATED"/>
    <property type="match status" value="1"/>
</dbReference>
<dbReference type="NCBIfam" id="TIGR02937">
    <property type="entry name" value="sigma70-ECF"/>
    <property type="match status" value="1"/>
</dbReference>
<reference evidence="8" key="1">
    <citation type="journal article" date="2019" name="Int. J. Syst. Evol. Microbiol.">
        <title>The Global Catalogue of Microorganisms (GCM) 10K type strain sequencing project: providing services to taxonomists for standard genome sequencing and annotation.</title>
        <authorList>
            <consortium name="The Broad Institute Genomics Platform"/>
            <consortium name="The Broad Institute Genome Sequencing Center for Infectious Disease"/>
            <person name="Wu L."/>
            <person name="Ma J."/>
        </authorList>
    </citation>
    <scope>NUCLEOTIDE SEQUENCE [LARGE SCALE GENOMIC DNA]</scope>
    <source>
        <strain evidence="8">CGMCC 1.10759</strain>
    </source>
</reference>
<accession>A0ABV8SVT9</accession>
<keyword evidence="8" id="KW-1185">Reference proteome</keyword>
<dbReference type="EMBL" id="JBHSDU010000003">
    <property type="protein sequence ID" value="MFC4311162.1"/>
    <property type="molecule type" value="Genomic_DNA"/>
</dbReference>
<evidence type="ECO:0000259" key="6">
    <source>
        <dbReference type="Pfam" id="PF08281"/>
    </source>
</evidence>
<dbReference type="InterPro" id="IPR039425">
    <property type="entry name" value="RNA_pol_sigma-70-like"/>
</dbReference>
<organism evidence="7 8">
    <name type="scientific">Steroidobacter flavus</name>
    <dbReference type="NCBI Taxonomy" id="1842136"/>
    <lineage>
        <taxon>Bacteria</taxon>
        <taxon>Pseudomonadati</taxon>
        <taxon>Pseudomonadota</taxon>
        <taxon>Gammaproteobacteria</taxon>
        <taxon>Steroidobacterales</taxon>
        <taxon>Steroidobacteraceae</taxon>
        <taxon>Steroidobacter</taxon>
    </lineage>
</organism>
<gene>
    <name evidence="7" type="ORF">ACFPN2_18840</name>
</gene>
<sequence length="182" mass="20382">MRGAKETADLGGADLLVSFRENEPRLVRFIASRVGCRAVAQDLAQEVFLRAGTAGWRSVLDPRAFLFRIALNLISNHKTQTRRRAELDAEAKELLCAGIDELTPERRVIASEEMARVAEVLQDLPERTRNIVHWCRFDGLTKSEIASRLGITYQAVDGHLQRALHRLLQADQAAGSRDPNKI</sequence>
<dbReference type="RefSeq" id="WP_380599257.1">
    <property type="nucleotide sequence ID" value="NZ_JBHSDU010000003.1"/>
</dbReference>
<name>A0ABV8SVT9_9GAMM</name>
<evidence type="ECO:0000313" key="7">
    <source>
        <dbReference type="EMBL" id="MFC4311162.1"/>
    </source>
</evidence>
<dbReference type="Proteomes" id="UP001595904">
    <property type="component" value="Unassembled WGS sequence"/>
</dbReference>
<evidence type="ECO:0000256" key="2">
    <source>
        <dbReference type="ARBA" id="ARBA00023015"/>
    </source>
</evidence>
<dbReference type="InterPro" id="IPR014284">
    <property type="entry name" value="RNA_pol_sigma-70_dom"/>
</dbReference>
<dbReference type="PANTHER" id="PTHR43133">
    <property type="entry name" value="RNA POLYMERASE ECF-TYPE SIGMA FACTO"/>
    <property type="match status" value="1"/>
</dbReference>
<evidence type="ECO:0000256" key="1">
    <source>
        <dbReference type="ARBA" id="ARBA00010641"/>
    </source>
</evidence>
<dbReference type="InterPro" id="IPR007627">
    <property type="entry name" value="RNA_pol_sigma70_r2"/>
</dbReference>
<feature type="domain" description="RNA polymerase sigma-70 region 2" evidence="5">
    <location>
        <begin position="19"/>
        <end position="83"/>
    </location>
</feature>
<comment type="caution">
    <text evidence="7">The sequence shown here is derived from an EMBL/GenBank/DDBJ whole genome shotgun (WGS) entry which is preliminary data.</text>
</comment>
<keyword evidence="2" id="KW-0805">Transcription regulation</keyword>